<dbReference type="PRINTS" id="PR00153">
    <property type="entry name" value="CSAPPISMRASE"/>
</dbReference>
<dbReference type="PANTHER" id="PTHR11071:SF561">
    <property type="entry name" value="PEPTIDYL-PROLYL CIS-TRANS ISOMERASE D-RELATED"/>
    <property type="match status" value="1"/>
</dbReference>
<protein>
    <recommendedName>
        <fullName evidence="2">peptidylprolyl isomerase</fullName>
        <ecNumber evidence="2">5.2.1.8</ecNumber>
    </recommendedName>
</protein>
<dbReference type="Pfam" id="PF00160">
    <property type="entry name" value="Pro_isomerase"/>
    <property type="match status" value="1"/>
</dbReference>
<keyword evidence="8" id="KW-1185">Reference proteome</keyword>
<dbReference type="Proteomes" id="UP001479436">
    <property type="component" value="Unassembled WGS sequence"/>
</dbReference>
<feature type="region of interest" description="Disordered" evidence="5">
    <location>
        <begin position="193"/>
        <end position="452"/>
    </location>
</feature>
<dbReference type="InterPro" id="IPR020892">
    <property type="entry name" value="Cyclophilin-type_PPIase_CS"/>
</dbReference>
<comment type="catalytic activity">
    <reaction evidence="1">
        <text>[protein]-peptidylproline (omega=180) = [protein]-peptidylproline (omega=0)</text>
        <dbReference type="Rhea" id="RHEA:16237"/>
        <dbReference type="Rhea" id="RHEA-COMP:10747"/>
        <dbReference type="Rhea" id="RHEA-COMP:10748"/>
        <dbReference type="ChEBI" id="CHEBI:83833"/>
        <dbReference type="ChEBI" id="CHEBI:83834"/>
        <dbReference type="EC" id="5.2.1.8"/>
    </reaction>
</comment>
<dbReference type="CDD" id="cd01926">
    <property type="entry name" value="cyclophilin_ABH_like"/>
    <property type="match status" value="1"/>
</dbReference>
<dbReference type="Gene3D" id="2.40.100.10">
    <property type="entry name" value="Cyclophilin-like"/>
    <property type="match status" value="1"/>
</dbReference>
<feature type="compositionally biased region" description="Acidic residues" evidence="5">
    <location>
        <begin position="257"/>
        <end position="267"/>
    </location>
</feature>
<reference evidence="7 8" key="1">
    <citation type="submission" date="2023-04" db="EMBL/GenBank/DDBJ databases">
        <title>Genome of Basidiobolus ranarum AG-B5.</title>
        <authorList>
            <person name="Stajich J.E."/>
            <person name="Carter-House D."/>
            <person name="Gryganskyi A."/>
        </authorList>
    </citation>
    <scope>NUCLEOTIDE SEQUENCE [LARGE SCALE GENOMIC DNA]</scope>
    <source>
        <strain evidence="7 8">AG-B5</strain>
    </source>
</reference>
<feature type="compositionally biased region" description="Basic and acidic residues" evidence="5">
    <location>
        <begin position="338"/>
        <end position="357"/>
    </location>
</feature>
<name>A0ABR2W2P4_9FUNG</name>
<dbReference type="PROSITE" id="PS50072">
    <property type="entry name" value="CSA_PPIASE_2"/>
    <property type="match status" value="1"/>
</dbReference>
<dbReference type="EC" id="5.2.1.8" evidence="2"/>
<dbReference type="InterPro" id="IPR029000">
    <property type="entry name" value="Cyclophilin-like_dom_sf"/>
</dbReference>
<organism evidence="7 8">
    <name type="scientific">Basidiobolus ranarum</name>
    <dbReference type="NCBI Taxonomy" id="34480"/>
    <lineage>
        <taxon>Eukaryota</taxon>
        <taxon>Fungi</taxon>
        <taxon>Fungi incertae sedis</taxon>
        <taxon>Zoopagomycota</taxon>
        <taxon>Entomophthoromycotina</taxon>
        <taxon>Basidiobolomycetes</taxon>
        <taxon>Basidiobolales</taxon>
        <taxon>Basidiobolaceae</taxon>
        <taxon>Basidiobolus</taxon>
    </lineage>
</organism>
<feature type="compositionally biased region" description="Basic residues" evidence="5">
    <location>
        <begin position="290"/>
        <end position="299"/>
    </location>
</feature>
<dbReference type="InterPro" id="IPR002130">
    <property type="entry name" value="Cyclophilin-type_PPIase_dom"/>
</dbReference>
<dbReference type="EMBL" id="JASJQH010007146">
    <property type="protein sequence ID" value="KAK9717359.1"/>
    <property type="molecule type" value="Genomic_DNA"/>
</dbReference>
<keyword evidence="4" id="KW-0413">Isomerase</keyword>
<feature type="compositionally biased region" description="Basic residues" evidence="5">
    <location>
        <begin position="236"/>
        <end position="253"/>
    </location>
</feature>
<evidence type="ECO:0000313" key="8">
    <source>
        <dbReference type="Proteomes" id="UP001479436"/>
    </source>
</evidence>
<evidence type="ECO:0000256" key="1">
    <source>
        <dbReference type="ARBA" id="ARBA00000971"/>
    </source>
</evidence>
<feature type="compositionally biased region" description="Low complexity" evidence="5">
    <location>
        <begin position="300"/>
        <end position="312"/>
    </location>
</feature>
<gene>
    <name evidence="7" type="ORF">K7432_006272</name>
</gene>
<feature type="domain" description="PPIase cyclophilin-type" evidence="6">
    <location>
        <begin position="7"/>
        <end position="173"/>
    </location>
</feature>
<proteinExistence type="predicted"/>
<feature type="compositionally biased region" description="Basic residues" evidence="5">
    <location>
        <begin position="207"/>
        <end position="217"/>
    </location>
</feature>
<sequence>MPNPRVFFDVDIDGKKIGRVIMELFADEVPRTAENFRALCTGEAGLGKTSNMPLHFRGSIFHRVIKGFMIQGGDFTRRNGTGGESIYGGTFADESFRRKHDTHGLLSMANRGPNTNSSQFFITVRPTPHLDGKHVVFGRVVSGFEQVIEVIENTPVDGNDKPVGIIMISNCGELELRLPPNVKVKTRNGFPIVTKTSEEEDSENSTNHKKIEKKSHRHTSESGSSSSSEESAKEERRRHKKRKSKKKHHKKKSRQEDSEDSVSENEDEPRGRKKTRSDKRSVTPSQSRSRSPKHSRARSSSRNASHSRSNSPTRRRSQSPKRSQPESDSERKKSKSRSRSERHESRERTKSSRSSEKRRSHRSRSRSHSHSRKRSSSPRKASRSRSRSASPNREDTGRRNYGNRRQYERNRYDHYEPNDKQRKYGYVDRDSEDTSSEVKYKGRGRMKYRSGW</sequence>
<feature type="compositionally biased region" description="Basic residues" evidence="5">
    <location>
        <begin position="441"/>
        <end position="452"/>
    </location>
</feature>
<dbReference type="PANTHER" id="PTHR11071">
    <property type="entry name" value="PEPTIDYL-PROLYL CIS-TRANS ISOMERASE"/>
    <property type="match status" value="1"/>
</dbReference>
<comment type="caution">
    <text evidence="7">The sequence shown here is derived from an EMBL/GenBank/DDBJ whole genome shotgun (WGS) entry which is preliminary data.</text>
</comment>
<dbReference type="PROSITE" id="PS00170">
    <property type="entry name" value="CSA_PPIASE_1"/>
    <property type="match status" value="1"/>
</dbReference>
<feature type="compositionally biased region" description="Basic and acidic residues" evidence="5">
    <location>
        <begin position="405"/>
        <end position="429"/>
    </location>
</feature>
<dbReference type="SUPFAM" id="SSF50891">
    <property type="entry name" value="Cyclophilin-like"/>
    <property type="match status" value="1"/>
</dbReference>
<evidence type="ECO:0000256" key="3">
    <source>
        <dbReference type="ARBA" id="ARBA00023110"/>
    </source>
</evidence>
<keyword evidence="3" id="KW-0697">Rotamase</keyword>
<evidence type="ECO:0000256" key="4">
    <source>
        <dbReference type="ARBA" id="ARBA00023235"/>
    </source>
</evidence>
<evidence type="ECO:0000256" key="2">
    <source>
        <dbReference type="ARBA" id="ARBA00013194"/>
    </source>
</evidence>
<feature type="compositionally biased region" description="Basic residues" evidence="5">
    <location>
        <begin position="358"/>
        <end position="386"/>
    </location>
</feature>
<evidence type="ECO:0000256" key="5">
    <source>
        <dbReference type="SAM" id="MobiDB-lite"/>
    </source>
</evidence>
<accession>A0ABR2W2P4</accession>
<evidence type="ECO:0000313" key="7">
    <source>
        <dbReference type="EMBL" id="KAK9717359.1"/>
    </source>
</evidence>
<evidence type="ECO:0000259" key="6">
    <source>
        <dbReference type="PROSITE" id="PS50072"/>
    </source>
</evidence>